<evidence type="ECO:0000313" key="1">
    <source>
        <dbReference type="EMBL" id="SFF09068.1"/>
    </source>
</evidence>
<name>A0A1I2FW70_9BACT</name>
<dbReference type="PROSITE" id="PS51257">
    <property type="entry name" value="PROKAR_LIPOPROTEIN"/>
    <property type="match status" value="1"/>
</dbReference>
<dbReference type="Pfam" id="PF13970">
    <property type="entry name" value="DUF4221"/>
    <property type="match status" value="1"/>
</dbReference>
<evidence type="ECO:0008006" key="3">
    <source>
        <dbReference type="Google" id="ProtNLM"/>
    </source>
</evidence>
<keyword evidence="2" id="KW-1185">Reference proteome</keyword>
<dbReference type="InterPro" id="IPR025316">
    <property type="entry name" value="DUF4221"/>
</dbReference>
<protein>
    <recommendedName>
        <fullName evidence="3">DUF4221 domain-containing protein</fullName>
    </recommendedName>
</protein>
<proteinExistence type="predicted"/>
<dbReference type="Proteomes" id="UP000199513">
    <property type="component" value="Unassembled WGS sequence"/>
</dbReference>
<dbReference type="EMBL" id="FONY01000015">
    <property type="protein sequence ID" value="SFF09068.1"/>
    <property type="molecule type" value="Genomic_DNA"/>
</dbReference>
<dbReference type="AlphaFoldDB" id="A0A1I2FW70"/>
<organism evidence="1 2">
    <name type="scientific">Thermoflexibacter ruber</name>
    <dbReference type="NCBI Taxonomy" id="1003"/>
    <lineage>
        <taxon>Bacteria</taxon>
        <taxon>Pseudomonadati</taxon>
        <taxon>Bacteroidota</taxon>
        <taxon>Cytophagia</taxon>
        <taxon>Cytophagales</taxon>
        <taxon>Thermoflexibacteraceae</taxon>
        <taxon>Thermoflexibacter</taxon>
    </lineage>
</organism>
<evidence type="ECO:0000313" key="2">
    <source>
        <dbReference type="Proteomes" id="UP000199513"/>
    </source>
</evidence>
<sequence>MHKFIFFYISFFFIIFSLYSCNTNKEKKEQHNNDIYTFKKQGIKSFLLDSVTAPHSTCIQYLENFFLAEKQADFLATLNMNDNSIIFYDYEIGSMKSKIKFFKEGEQGVGSIFGFSIINQDSILIHRYHGMQLYLVNSKAQVLKSYKLSSDNFPFSVFPASTSNPINKIHNYVYMNSDGKLDPNNAKVDLKGIVACIDINTGKIVPKLYYPEIYKIGIWTPEFLTSYHTPPLFKEQVVFSFPIIDSIYVTDYNDYVGKYYAGSKFQNSPIKPLSTQLGSGLPPYEQREKYRLSQLYYGAIYYDEFQKYYYRFCFLPISESDYVSGVPLKSKEQKVSIIILDSSFNKVGEVDLEAYKYNPYMVFINKNGLHIALKANGNEDNLIFEIFKVVKK</sequence>
<accession>A0A1I2FW70</accession>
<dbReference type="STRING" id="1003.SAMN04488541_101580"/>
<gene>
    <name evidence="1" type="ORF">SAMN04488541_101580</name>
</gene>
<reference evidence="1 2" key="1">
    <citation type="submission" date="2016-10" db="EMBL/GenBank/DDBJ databases">
        <authorList>
            <person name="de Groot N.N."/>
        </authorList>
    </citation>
    <scope>NUCLEOTIDE SEQUENCE [LARGE SCALE GENOMIC DNA]</scope>
    <source>
        <strain>GEY</strain>
        <strain evidence="2">DSM 9560</strain>
    </source>
</reference>